<dbReference type="RefSeq" id="WP_062219466.1">
    <property type="nucleotide sequence ID" value="NZ_CP012023.1"/>
</dbReference>
<dbReference type="InterPro" id="IPR018968">
    <property type="entry name" value="Phasin"/>
</dbReference>
<proteinExistence type="predicted"/>
<feature type="compositionally biased region" description="Low complexity" evidence="1">
    <location>
        <begin position="147"/>
        <end position="158"/>
    </location>
</feature>
<dbReference type="Pfam" id="PF09361">
    <property type="entry name" value="Phasin_2"/>
    <property type="match status" value="1"/>
</dbReference>
<dbReference type="PATRIC" id="fig|1397108.4.peg.2573"/>
<organism evidence="2 3">
    <name type="scientific">Celeribacter marinus</name>
    <dbReference type="NCBI Taxonomy" id="1397108"/>
    <lineage>
        <taxon>Bacteria</taxon>
        <taxon>Pseudomonadati</taxon>
        <taxon>Pseudomonadota</taxon>
        <taxon>Alphaproteobacteria</taxon>
        <taxon>Rhodobacterales</taxon>
        <taxon>Roseobacteraceae</taxon>
        <taxon>Celeribacter</taxon>
    </lineage>
</organism>
<dbReference type="KEGG" id="cmar:IMCC12053_2518"/>
<reference evidence="2 3" key="1">
    <citation type="submission" date="2015-05" db="EMBL/GenBank/DDBJ databases">
        <authorList>
            <person name="Wang D.B."/>
            <person name="Wang M."/>
        </authorList>
    </citation>
    <scope>NUCLEOTIDE SEQUENCE [LARGE SCALE GENOMIC DNA]</scope>
    <source>
        <strain evidence="2 3">IMCC 12053</strain>
    </source>
</reference>
<accession>A0A0N9ZHH9</accession>
<dbReference type="STRING" id="1397108.IMCC12053_2518"/>
<feature type="region of interest" description="Disordered" evidence="1">
    <location>
        <begin position="133"/>
        <end position="158"/>
    </location>
</feature>
<keyword evidence="3" id="KW-1185">Reference proteome</keyword>
<dbReference type="EMBL" id="CP012023">
    <property type="protein sequence ID" value="ALI56465.1"/>
    <property type="molecule type" value="Genomic_DNA"/>
</dbReference>
<evidence type="ECO:0000256" key="1">
    <source>
        <dbReference type="SAM" id="MobiDB-lite"/>
    </source>
</evidence>
<gene>
    <name evidence="2" type="ORF">IMCC12053_2518</name>
</gene>
<name>A0A0N9ZHH9_9RHOB</name>
<dbReference type="AlphaFoldDB" id="A0A0N9ZHH9"/>
<protein>
    <submittedName>
        <fullName evidence="2">Granule-associated protein</fullName>
    </submittedName>
</protein>
<evidence type="ECO:0000313" key="2">
    <source>
        <dbReference type="EMBL" id="ALI56465.1"/>
    </source>
</evidence>
<sequence>MAKTDDMTKMMKDMMGAFPVDMSAMQETFKTQASLGEKMSKVAVEAAEKSTEISSKWTKETLAKVAAFASAKDEPTDYTSAMTAFASAQAELATENMAAFAEIAKKVQMETVDLMLAAGKDMGEDMTAAAKKATDELTSAAKKATDEVTAATKKATAK</sequence>
<evidence type="ECO:0000313" key="3">
    <source>
        <dbReference type="Proteomes" id="UP000064920"/>
    </source>
</evidence>
<dbReference type="Proteomes" id="UP000064920">
    <property type="component" value="Chromosome"/>
</dbReference>
<dbReference type="OrthoDB" id="7868047at2"/>